<evidence type="ECO:0000313" key="5">
    <source>
        <dbReference type="Proteomes" id="UP000799537"/>
    </source>
</evidence>
<dbReference type="PANTHER" id="PTHR44196">
    <property type="entry name" value="DEHYDROGENASE/REDUCTASE SDR FAMILY MEMBER 7B"/>
    <property type="match status" value="1"/>
</dbReference>
<dbReference type="CDD" id="cd05233">
    <property type="entry name" value="SDR_c"/>
    <property type="match status" value="1"/>
</dbReference>
<accession>A0A6A6CJD5</accession>
<proteinExistence type="inferred from homology"/>
<gene>
    <name evidence="4" type="ORF">M409DRAFT_22769</name>
</gene>
<dbReference type="GO" id="GO:0016020">
    <property type="term" value="C:membrane"/>
    <property type="evidence" value="ECO:0007669"/>
    <property type="project" value="TreeGrafter"/>
</dbReference>
<dbReference type="InterPro" id="IPR036291">
    <property type="entry name" value="NAD(P)-bd_dom_sf"/>
</dbReference>
<dbReference type="Proteomes" id="UP000799537">
    <property type="component" value="Unassembled WGS sequence"/>
</dbReference>
<evidence type="ECO:0000256" key="1">
    <source>
        <dbReference type="ARBA" id="ARBA00006484"/>
    </source>
</evidence>
<keyword evidence="5" id="KW-1185">Reference proteome</keyword>
<dbReference type="OrthoDB" id="1933717at2759"/>
<dbReference type="PRINTS" id="PR00081">
    <property type="entry name" value="GDHRDH"/>
</dbReference>
<dbReference type="SUPFAM" id="SSF51735">
    <property type="entry name" value="NAD(P)-binding Rossmann-fold domains"/>
    <property type="match status" value="1"/>
</dbReference>
<dbReference type="Gene3D" id="3.40.50.720">
    <property type="entry name" value="NAD(P)-binding Rossmann-like Domain"/>
    <property type="match status" value="1"/>
</dbReference>
<evidence type="ECO:0000256" key="2">
    <source>
        <dbReference type="ARBA" id="ARBA00023002"/>
    </source>
</evidence>
<dbReference type="RefSeq" id="XP_033667602.1">
    <property type="nucleotide sequence ID" value="XM_033806486.1"/>
</dbReference>
<evidence type="ECO:0000313" key="4">
    <source>
        <dbReference type="EMBL" id="KAF2166713.1"/>
    </source>
</evidence>
<dbReference type="InterPro" id="IPR002347">
    <property type="entry name" value="SDR_fam"/>
</dbReference>
<name>A0A6A6CJD5_ZASCE</name>
<sequence>MGGADLAYCNYIGEGRGGDFEHKAAPDRKALALQSGDLDEDVAAALAHVDLSCATQDKLPALAETYEAIEPKKYAGKLEGKVAIVTGASIGIGRSIAKAFAAAGASVAVVARREPELGTLVEDISATHGHGRAVPIVADVSSDGAAKDIVARVEKALGPVDILINNAGINHIGLLSEEEPDAWWKVQQVNVLAPVSLSCAVLPSMLKRKTGVIISTSSSYAATAAPALSASSTSKATLSKFHECLARELDFLEASQNIVTFAVNPGTVMTEQLQSGFHHPLMQKLMSDGGFTGEFKMQTPELCADTMVALAADPAYKPLTGRHLNAAQRLPRVLEEVQKKGQGRVGAENLYLVNIATM</sequence>
<keyword evidence="2" id="KW-0560">Oxidoreductase</keyword>
<evidence type="ECO:0000256" key="3">
    <source>
        <dbReference type="RuleBase" id="RU000363"/>
    </source>
</evidence>
<dbReference type="PRINTS" id="PR00080">
    <property type="entry name" value="SDRFAMILY"/>
</dbReference>
<organism evidence="4 5">
    <name type="scientific">Zasmidium cellare ATCC 36951</name>
    <dbReference type="NCBI Taxonomy" id="1080233"/>
    <lineage>
        <taxon>Eukaryota</taxon>
        <taxon>Fungi</taxon>
        <taxon>Dikarya</taxon>
        <taxon>Ascomycota</taxon>
        <taxon>Pezizomycotina</taxon>
        <taxon>Dothideomycetes</taxon>
        <taxon>Dothideomycetidae</taxon>
        <taxon>Mycosphaerellales</taxon>
        <taxon>Mycosphaerellaceae</taxon>
        <taxon>Zasmidium</taxon>
    </lineage>
</organism>
<dbReference type="PANTHER" id="PTHR44196:SF1">
    <property type="entry name" value="DEHYDROGENASE_REDUCTASE SDR FAMILY MEMBER 7B"/>
    <property type="match status" value="1"/>
</dbReference>
<protein>
    <submittedName>
        <fullName evidence="4">Uncharacterized protein</fullName>
    </submittedName>
</protein>
<dbReference type="EMBL" id="ML993595">
    <property type="protein sequence ID" value="KAF2166713.1"/>
    <property type="molecule type" value="Genomic_DNA"/>
</dbReference>
<dbReference type="GO" id="GO:0016491">
    <property type="term" value="F:oxidoreductase activity"/>
    <property type="evidence" value="ECO:0007669"/>
    <property type="project" value="UniProtKB-KW"/>
</dbReference>
<reference evidence="4" key="1">
    <citation type="journal article" date="2020" name="Stud. Mycol.">
        <title>101 Dothideomycetes genomes: a test case for predicting lifestyles and emergence of pathogens.</title>
        <authorList>
            <person name="Haridas S."/>
            <person name="Albert R."/>
            <person name="Binder M."/>
            <person name="Bloem J."/>
            <person name="Labutti K."/>
            <person name="Salamov A."/>
            <person name="Andreopoulos B."/>
            <person name="Baker S."/>
            <person name="Barry K."/>
            <person name="Bills G."/>
            <person name="Bluhm B."/>
            <person name="Cannon C."/>
            <person name="Castanera R."/>
            <person name="Culley D."/>
            <person name="Daum C."/>
            <person name="Ezra D."/>
            <person name="Gonzalez J."/>
            <person name="Henrissat B."/>
            <person name="Kuo A."/>
            <person name="Liang C."/>
            <person name="Lipzen A."/>
            <person name="Lutzoni F."/>
            <person name="Magnuson J."/>
            <person name="Mondo S."/>
            <person name="Nolan M."/>
            <person name="Ohm R."/>
            <person name="Pangilinan J."/>
            <person name="Park H.-J."/>
            <person name="Ramirez L."/>
            <person name="Alfaro M."/>
            <person name="Sun H."/>
            <person name="Tritt A."/>
            <person name="Yoshinaga Y."/>
            <person name="Zwiers L.-H."/>
            <person name="Turgeon B."/>
            <person name="Goodwin S."/>
            <person name="Spatafora J."/>
            <person name="Crous P."/>
            <person name="Grigoriev I."/>
        </authorList>
    </citation>
    <scope>NUCLEOTIDE SEQUENCE</scope>
    <source>
        <strain evidence="4">ATCC 36951</strain>
    </source>
</reference>
<dbReference type="AlphaFoldDB" id="A0A6A6CJD5"/>
<dbReference type="GeneID" id="54559758"/>
<comment type="similarity">
    <text evidence="1 3">Belongs to the short-chain dehydrogenases/reductases (SDR) family.</text>
</comment>
<dbReference type="Pfam" id="PF00106">
    <property type="entry name" value="adh_short"/>
    <property type="match status" value="1"/>
</dbReference>